<evidence type="ECO:0000256" key="1">
    <source>
        <dbReference type="SAM" id="MobiDB-lite"/>
    </source>
</evidence>
<sequence>MFILHILTNFLSLTNCYGCERSELRSTFCKRSPLLRMSKCQAPSFYLCNPEERRLEDLRKIERVLEPLRSWADSMKLVDSLRLFAPRIGTCPVPLVNPEERPRTDDTARTRKWRR</sequence>
<reference evidence="3" key="1">
    <citation type="submission" date="2017-01" db="EMBL/GenBank/DDBJ databases">
        <authorList>
            <person name="Mah S.A."/>
            <person name="Swanson W.J."/>
            <person name="Moy G.W."/>
            <person name="Vacquier V.D."/>
        </authorList>
    </citation>
    <scope>NUCLEOTIDE SEQUENCE [LARGE SCALE GENOMIC DNA]</scope>
    <source>
        <strain evidence="3">C18/9</strain>
    </source>
</reference>
<organism evidence="3 4">
    <name type="scientific">Armillaria ostoyae</name>
    <name type="common">Armillaria root rot fungus</name>
    <dbReference type="NCBI Taxonomy" id="47428"/>
    <lineage>
        <taxon>Eukaryota</taxon>
        <taxon>Fungi</taxon>
        <taxon>Dikarya</taxon>
        <taxon>Basidiomycota</taxon>
        <taxon>Agaricomycotina</taxon>
        <taxon>Agaricomycetes</taxon>
        <taxon>Agaricomycetidae</taxon>
        <taxon>Agaricales</taxon>
        <taxon>Marasmiineae</taxon>
        <taxon>Physalacriaceae</taxon>
        <taxon>Armillaria</taxon>
    </lineage>
</organism>
<dbReference type="AlphaFoldDB" id="A0A284RZD8"/>
<feature type="region of interest" description="Disordered" evidence="1">
    <location>
        <begin position="95"/>
        <end position="115"/>
    </location>
</feature>
<accession>A0A284RZD8</accession>
<dbReference type="EMBL" id="FUEG01000022">
    <property type="protein sequence ID" value="SJL14119.1"/>
    <property type="molecule type" value="Genomic_DNA"/>
</dbReference>
<feature type="signal peptide" evidence="2">
    <location>
        <begin position="1"/>
        <end position="18"/>
    </location>
</feature>
<protein>
    <submittedName>
        <fullName evidence="3">Uncharacterized protein</fullName>
    </submittedName>
</protein>
<dbReference type="Proteomes" id="UP000219338">
    <property type="component" value="Unassembled WGS sequence"/>
</dbReference>
<evidence type="ECO:0000256" key="2">
    <source>
        <dbReference type="SAM" id="SignalP"/>
    </source>
</evidence>
<feature type="compositionally biased region" description="Basic and acidic residues" evidence="1">
    <location>
        <begin position="98"/>
        <end position="109"/>
    </location>
</feature>
<gene>
    <name evidence="3" type="ORF">ARMOST_17574</name>
</gene>
<evidence type="ECO:0000313" key="3">
    <source>
        <dbReference type="EMBL" id="SJL14119.1"/>
    </source>
</evidence>
<feature type="chain" id="PRO_5012312277" evidence="2">
    <location>
        <begin position="19"/>
        <end position="115"/>
    </location>
</feature>
<name>A0A284RZD8_ARMOS</name>
<proteinExistence type="predicted"/>
<keyword evidence="2" id="KW-0732">Signal</keyword>
<keyword evidence="4" id="KW-1185">Reference proteome</keyword>
<evidence type="ECO:0000313" key="4">
    <source>
        <dbReference type="Proteomes" id="UP000219338"/>
    </source>
</evidence>